<feature type="compositionally biased region" description="Pro residues" evidence="1">
    <location>
        <begin position="94"/>
        <end position="103"/>
    </location>
</feature>
<proteinExistence type="predicted"/>
<feature type="domain" description="PDZ" evidence="3">
    <location>
        <begin position="9"/>
        <end position="89"/>
    </location>
</feature>
<keyword evidence="4" id="KW-1185">Reference proteome</keyword>
<dbReference type="CDD" id="cd06734">
    <property type="entry name" value="PDZ4_MAGI-1_3-like"/>
    <property type="match status" value="1"/>
</dbReference>
<feature type="domain" description="PDZ" evidence="3">
    <location>
        <begin position="135"/>
        <end position="193"/>
    </location>
</feature>
<dbReference type="InterPro" id="IPR001478">
    <property type="entry name" value="PDZ"/>
</dbReference>
<sequence>RRRPVYPYDVTLTRRQDEGFGIVILAAAAAWVLGEFIGHIIDGSPASRCDKLRRGDRILGVNGVGAAGVHHEDIVRMVRDSGLQVRLTVGPPLPGQAGAPPPGLIGRAVAGPASQSSGSPEPARRPGVPPGGLFTAVLHKTDKGFGFSIRGGAEFNQMPFYVLRIAEGGGAHQSGRLRVGDEIVSINDRPLAGDHAHRGHPGDSVGRIHAEAGVPETRLCGACGLMGIAVHCDCS</sequence>
<reference evidence="5" key="1">
    <citation type="submission" date="2016-11" db="UniProtKB">
        <authorList>
            <consortium name="WormBaseParasite"/>
        </authorList>
    </citation>
    <scope>IDENTIFICATION</scope>
</reference>
<evidence type="ECO:0000256" key="1">
    <source>
        <dbReference type="SAM" id="MobiDB-lite"/>
    </source>
</evidence>
<protein>
    <submittedName>
        <fullName evidence="5">PDZ domain-containing protein</fullName>
    </submittedName>
</protein>
<dbReference type="Proteomes" id="UP000095280">
    <property type="component" value="Unplaced"/>
</dbReference>
<feature type="transmembrane region" description="Helical" evidence="2">
    <location>
        <begin position="20"/>
        <end position="41"/>
    </location>
</feature>
<dbReference type="WBParaSite" id="maker-unitig_27865-snap-gene-0.2-mRNA-1">
    <property type="protein sequence ID" value="maker-unitig_27865-snap-gene-0.2-mRNA-1"/>
    <property type="gene ID" value="maker-unitig_27865-snap-gene-0.2"/>
</dbReference>
<evidence type="ECO:0000256" key="2">
    <source>
        <dbReference type="SAM" id="Phobius"/>
    </source>
</evidence>
<dbReference type="SUPFAM" id="SSF50156">
    <property type="entry name" value="PDZ domain-like"/>
    <property type="match status" value="2"/>
</dbReference>
<dbReference type="Gene3D" id="2.30.42.10">
    <property type="match status" value="2"/>
</dbReference>
<dbReference type="PANTHER" id="PTHR10316">
    <property type="entry name" value="MEMBRANE ASSOCIATED GUANYLATE KINASE-RELATED"/>
    <property type="match status" value="1"/>
</dbReference>
<name>A0A1I8FB75_9PLAT</name>
<dbReference type="Pfam" id="PF00595">
    <property type="entry name" value="PDZ"/>
    <property type="match status" value="2"/>
</dbReference>
<dbReference type="GO" id="GO:0007165">
    <property type="term" value="P:signal transduction"/>
    <property type="evidence" value="ECO:0007669"/>
    <property type="project" value="TreeGrafter"/>
</dbReference>
<keyword evidence="2" id="KW-1133">Transmembrane helix</keyword>
<evidence type="ECO:0000313" key="4">
    <source>
        <dbReference type="Proteomes" id="UP000095280"/>
    </source>
</evidence>
<accession>A0A1I8FB75</accession>
<dbReference type="AlphaFoldDB" id="A0A1I8FB75"/>
<evidence type="ECO:0000259" key="3">
    <source>
        <dbReference type="PROSITE" id="PS50106"/>
    </source>
</evidence>
<dbReference type="InterPro" id="IPR036034">
    <property type="entry name" value="PDZ_sf"/>
</dbReference>
<keyword evidence="2" id="KW-0812">Transmembrane</keyword>
<dbReference type="PROSITE" id="PS50106">
    <property type="entry name" value="PDZ"/>
    <property type="match status" value="2"/>
</dbReference>
<dbReference type="GO" id="GO:0005737">
    <property type="term" value="C:cytoplasm"/>
    <property type="evidence" value="ECO:0007669"/>
    <property type="project" value="TreeGrafter"/>
</dbReference>
<dbReference type="SMART" id="SM00228">
    <property type="entry name" value="PDZ"/>
    <property type="match status" value="2"/>
</dbReference>
<feature type="region of interest" description="Disordered" evidence="1">
    <location>
        <begin position="94"/>
        <end position="132"/>
    </location>
</feature>
<organism evidence="4 5">
    <name type="scientific">Macrostomum lignano</name>
    <dbReference type="NCBI Taxonomy" id="282301"/>
    <lineage>
        <taxon>Eukaryota</taxon>
        <taxon>Metazoa</taxon>
        <taxon>Spiralia</taxon>
        <taxon>Lophotrochozoa</taxon>
        <taxon>Platyhelminthes</taxon>
        <taxon>Rhabditophora</taxon>
        <taxon>Macrostomorpha</taxon>
        <taxon>Macrostomida</taxon>
        <taxon>Macrostomidae</taxon>
        <taxon>Macrostomum</taxon>
    </lineage>
</organism>
<evidence type="ECO:0000313" key="5">
    <source>
        <dbReference type="WBParaSite" id="maker-unitig_27865-snap-gene-0.2-mRNA-1"/>
    </source>
</evidence>
<keyword evidence="2" id="KW-0472">Membrane</keyword>
<dbReference type="PANTHER" id="PTHR10316:SF40">
    <property type="entry name" value="LD27118P"/>
    <property type="match status" value="1"/>
</dbReference>